<evidence type="ECO:0000313" key="11">
    <source>
        <dbReference type="EMBL" id="CAB9512924.1"/>
    </source>
</evidence>
<comment type="subcellular location">
    <subcellularLocation>
        <location evidence="1">Membrane</location>
    </subcellularLocation>
</comment>
<name>A0A9N8E579_9STRA</name>
<evidence type="ECO:0000256" key="3">
    <source>
        <dbReference type="ARBA" id="ARBA00022670"/>
    </source>
</evidence>
<dbReference type="PROSITE" id="PS51767">
    <property type="entry name" value="PEPTIDASE_A1"/>
    <property type="match status" value="1"/>
</dbReference>
<keyword evidence="5" id="KW-0732">Signal</keyword>
<evidence type="ECO:0000259" key="10">
    <source>
        <dbReference type="PROSITE" id="PS51767"/>
    </source>
</evidence>
<feature type="domain" description="Peptidase A1" evidence="10">
    <location>
        <begin position="40"/>
        <end position="399"/>
    </location>
</feature>
<dbReference type="InterPro" id="IPR001461">
    <property type="entry name" value="Aspartic_peptidase_A1"/>
</dbReference>
<dbReference type="GO" id="GO:0004190">
    <property type="term" value="F:aspartic-type endopeptidase activity"/>
    <property type="evidence" value="ECO:0007669"/>
    <property type="project" value="InterPro"/>
</dbReference>
<keyword evidence="6" id="KW-0378">Hydrolase</keyword>
<dbReference type="SUPFAM" id="SSF50630">
    <property type="entry name" value="Acid proteases"/>
    <property type="match status" value="1"/>
</dbReference>
<keyword evidence="4 9" id="KW-0812">Transmembrane</keyword>
<evidence type="ECO:0000256" key="8">
    <source>
        <dbReference type="ARBA" id="ARBA00023136"/>
    </source>
</evidence>
<dbReference type="InterPro" id="IPR021109">
    <property type="entry name" value="Peptidase_aspartic_dom_sf"/>
</dbReference>
<dbReference type="EMBL" id="CAICTM010000561">
    <property type="protein sequence ID" value="CAB9512924.1"/>
    <property type="molecule type" value="Genomic_DNA"/>
</dbReference>
<protein>
    <submittedName>
        <fullName evidence="11">Aspartic</fullName>
    </submittedName>
</protein>
<evidence type="ECO:0000256" key="5">
    <source>
        <dbReference type="ARBA" id="ARBA00022729"/>
    </source>
</evidence>
<evidence type="ECO:0000256" key="2">
    <source>
        <dbReference type="ARBA" id="ARBA00007447"/>
    </source>
</evidence>
<dbReference type="InterPro" id="IPR033121">
    <property type="entry name" value="PEPTIDASE_A1"/>
</dbReference>
<dbReference type="AlphaFoldDB" id="A0A9N8E579"/>
<evidence type="ECO:0000256" key="9">
    <source>
        <dbReference type="SAM" id="Phobius"/>
    </source>
</evidence>
<dbReference type="OrthoDB" id="2747330at2759"/>
<keyword evidence="12" id="KW-1185">Reference proteome</keyword>
<dbReference type="Proteomes" id="UP001153069">
    <property type="component" value="Unassembled WGS sequence"/>
</dbReference>
<evidence type="ECO:0000256" key="1">
    <source>
        <dbReference type="ARBA" id="ARBA00004370"/>
    </source>
</evidence>
<feature type="transmembrane region" description="Helical" evidence="9">
    <location>
        <begin position="440"/>
        <end position="461"/>
    </location>
</feature>
<evidence type="ECO:0000256" key="7">
    <source>
        <dbReference type="ARBA" id="ARBA00022989"/>
    </source>
</evidence>
<evidence type="ECO:0000313" key="12">
    <source>
        <dbReference type="Proteomes" id="UP001153069"/>
    </source>
</evidence>
<comment type="similarity">
    <text evidence="2">Belongs to the peptidase A1 family.</text>
</comment>
<proteinExistence type="inferred from homology"/>
<reference evidence="11" key="1">
    <citation type="submission" date="2020-06" db="EMBL/GenBank/DDBJ databases">
        <authorList>
            <consortium name="Plant Systems Biology data submission"/>
        </authorList>
    </citation>
    <scope>NUCLEOTIDE SEQUENCE</scope>
    <source>
        <strain evidence="11">D6</strain>
    </source>
</reference>
<gene>
    <name evidence="11" type="ORF">SEMRO_562_G166950.1</name>
</gene>
<comment type="caution">
    <text evidence="11">The sequence shown here is derived from an EMBL/GenBank/DDBJ whole genome shotgun (WGS) entry which is preliminary data.</text>
</comment>
<keyword evidence="3" id="KW-0645">Protease</keyword>
<accession>A0A9N8E579</accession>
<dbReference type="PANTHER" id="PTHR13683">
    <property type="entry name" value="ASPARTYL PROTEASES"/>
    <property type="match status" value="1"/>
</dbReference>
<sequence length="483" mass="52901">MTHFPLIPHHNQLARRKRTLQEESSTTDADASLFQGIGTHYIDLFIGTPSSQTASLIVDTGSEWTAFPCVAGCCGQHTDAEFDFAQSETFSNRSCADSCGQGRQSCRGTQSCNVHMAYAEGSSWTAFEAQDHVSLWRQQQQANNNTNDSTTAVEQNQSSLQGPFPLRFGCQTATTKLFRTQLADGIMGMDDSPLSFWRQAGAQSFSLCFQSAAAPQLEDSAGVLTLDGYDDRLHLAGATMQWAKRTRSQDRYFGLFLQDMYFVPHTSSTTISKIKGLDTRTMNAGGVIVDSGTTTSSFPLSAKPIRDAYQQLTGNSWSKKLSLEDVKALPTLVLEFRARDSDSDNVVVEFPPLHYMWPTENSDAMYEPALYFMGDQTVLGADFMRGQNIHFANDRIGFASSNCDFNTVKSQTQHFQPSSIKIEVPSNQGVSGEDGTASSVSIGVLAVAAVLLVAIAVLVVANKPKRPSHYQVVEHDQPEVELT</sequence>
<dbReference type="Pfam" id="PF14543">
    <property type="entry name" value="TAXi_N"/>
    <property type="match status" value="1"/>
</dbReference>
<evidence type="ECO:0000256" key="6">
    <source>
        <dbReference type="ARBA" id="ARBA00022801"/>
    </source>
</evidence>
<organism evidence="11 12">
    <name type="scientific">Seminavis robusta</name>
    <dbReference type="NCBI Taxonomy" id="568900"/>
    <lineage>
        <taxon>Eukaryota</taxon>
        <taxon>Sar</taxon>
        <taxon>Stramenopiles</taxon>
        <taxon>Ochrophyta</taxon>
        <taxon>Bacillariophyta</taxon>
        <taxon>Bacillariophyceae</taxon>
        <taxon>Bacillariophycidae</taxon>
        <taxon>Naviculales</taxon>
        <taxon>Naviculaceae</taxon>
        <taxon>Seminavis</taxon>
    </lineage>
</organism>
<keyword evidence="8 9" id="KW-0472">Membrane</keyword>
<dbReference type="InterPro" id="IPR032861">
    <property type="entry name" value="TAXi_N"/>
</dbReference>
<dbReference type="GO" id="GO:0006508">
    <property type="term" value="P:proteolysis"/>
    <property type="evidence" value="ECO:0007669"/>
    <property type="project" value="UniProtKB-KW"/>
</dbReference>
<evidence type="ECO:0000256" key="4">
    <source>
        <dbReference type="ARBA" id="ARBA00022692"/>
    </source>
</evidence>
<dbReference type="PANTHER" id="PTHR13683:SF375">
    <property type="entry name" value="PEPTIDASE A1 DOMAIN-CONTAINING PROTEIN"/>
    <property type="match status" value="1"/>
</dbReference>
<keyword evidence="7 9" id="KW-1133">Transmembrane helix</keyword>
<dbReference type="GO" id="GO:0016020">
    <property type="term" value="C:membrane"/>
    <property type="evidence" value="ECO:0007669"/>
    <property type="project" value="UniProtKB-SubCell"/>
</dbReference>
<dbReference type="Gene3D" id="2.40.70.10">
    <property type="entry name" value="Acid Proteases"/>
    <property type="match status" value="2"/>
</dbReference>